<organism evidence="12 13">
    <name type="scientific">Coccomyxa viridis</name>
    <dbReference type="NCBI Taxonomy" id="1274662"/>
    <lineage>
        <taxon>Eukaryota</taxon>
        <taxon>Viridiplantae</taxon>
        <taxon>Chlorophyta</taxon>
        <taxon>core chlorophytes</taxon>
        <taxon>Trebouxiophyceae</taxon>
        <taxon>Trebouxiophyceae incertae sedis</taxon>
        <taxon>Coccomyxaceae</taxon>
        <taxon>Coccomyxa</taxon>
    </lineage>
</organism>
<comment type="similarity">
    <text evidence="2">Belongs to the SMC family. SMC4 subfamily.</text>
</comment>
<comment type="subcellular location">
    <subcellularLocation>
        <location evidence="1 8">Nucleus</location>
    </subcellularLocation>
</comment>
<feature type="domain" description="SMC hinge" evidence="11">
    <location>
        <begin position="516"/>
        <end position="632"/>
    </location>
</feature>
<feature type="region of interest" description="Disordered" evidence="10">
    <location>
        <begin position="850"/>
        <end position="876"/>
    </location>
</feature>
<dbReference type="Pfam" id="PF06470">
    <property type="entry name" value="SMC_hinge"/>
    <property type="match status" value="1"/>
</dbReference>
<evidence type="ECO:0000256" key="2">
    <source>
        <dbReference type="ARBA" id="ARBA00006005"/>
    </source>
</evidence>
<evidence type="ECO:0000256" key="1">
    <source>
        <dbReference type="ARBA" id="ARBA00004123"/>
    </source>
</evidence>
<dbReference type="SMART" id="SM00968">
    <property type="entry name" value="SMC_hinge"/>
    <property type="match status" value="1"/>
</dbReference>
<feature type="coiled-coil region" evidence="9">
    <location>
        <begin position="701"/>
        <end position="780"/>
    </location>
</feature>
<feature type="coiled-coil region" evidence="9">
    <location>
        <begin position="230"/>
        <end position="369"/>
    </location>
</feature>
<feature type="region of interest" description="Disordered" evidence="10">
    <location>
        <begin position="651"/>
        <end position="675"/>
    </location>
</feature>
<dbReference type="SUPFAM" id="SSF75553">
    <property type="entry name" value="Smc hinge domain"/>
    <property type="match status" value="1"/>
</dbReference>
<evidence type="ECO:0000256" key="4">
    <source>
        <dbReference type="ARBA" id="ARBA00022840"/>
    </source>
</evidence>
<dbReference type="Gene3D" id="3.40.50.300">
    <property type="entry name" value="P-loop containing nucleotide triphosphate hydrolases"/>
    <property type="match status" value="2"/>
</dbReference>
<evidence type="ECO:0000256" key="9">
    <source>
        <dbReference type="SAM" id="Coils"/>
    </source>
</evidence>
<dbReference type="Gene3D" id="1.20.1060.20">
    <property type="match status" value="1"/>
</dbReference>
<feature type="compositionally biased region" description="Basic and acidic residues" evidence="10">
    <location>
        <begin position="449"/>
        <end position="474"/>
    </location>
</feature>
<keyword evidence="5 9" id="KW-0175">Coiled coil</keyword>
<reference evidence="12 13" key="1">
    <citation type="submission" date="2024-06" db="EMBL/GenBank/DDBJ databases">
        <authorList>
            <person name="Kraege A."/>
            <person name="Thomma B."/>
        </authorList>
    </citation>
    <scope>NUCLEOTIDE SEQUENCE [LARGE SCALE GENOMIC DNA]</scope>
</reference>
<keyword evidence="13" id="KW-1185">Reference proteome</keyword>
<sequence>MAEHMEASQGPQRRLIITEMVLENFKSYAGEQRVGPFHKLRLSKVSELIHNSSNHRNLDSARVSVHFTEIIDTDDDNCEVVPGTEFVVSRTAHRNNSSVYYIGTRKSSFGEVTDLLKGKGIDLDNNRFLILQGEVEQISMMKPIAQGPHDTGLLEYLEDIIGTDKYKPQLEESSKKLEELSEARQSVVSKVKAAERDRDSLQGAKTVAEAYLGRERECALAHASLYQIFLHDGQKNIDKIQSNLAELEARLKHEQAKFKNYNVDMQEAETRFQKESKEHKAMQRELDAANERFKEYERKDVKLREDIKHLTAKHKKLTDKLAKDTAKAEALERDAADMAADTPKLEARAVQLTEQLQHEEKELSRLQEGVKGEVEGYRKQLSAVRAEQAPWEAQLAELSSRISVATAERDLLLKKQTDAEKRFKDAEEGVQAATQSAESKEADILSMEKAVHSTRQEAESARREASEASQEAERLQSALREVRGVLAQRKADASAQSSQSAVVQALLAAKAAGDIPGIHGRLGDLGAIDAKFDVAVSTAASALDYIVVEDTPTAQHCVDLLRDQKLGVATFLILDKQAHLAQKASEKASAPEGVSRLFDLVRIRDAKLRTAFFYALGDTVVAEHLEQASRIAYGGNRRWARVVTLQGEMINDSGTMTGGGGKPRGGRMRLGSGVPKPVDKRAAAAELEAAEKQEHASAQALSDVNKAVRDATAAAAAAEKKLAALEVGIPKARMEADSQRQLAKDLRARLTQLKAATKVAAEDASEVQRLAKAIAAAEKEQLPLQKQLAPLQQKATALEEKIENAGGAPLRKQKEAVAGLQKDISAAEEEAAKKKVGSAAAVKQLEKLRKEGAKTSEEAGRTADELSSKKEEHKGMDDQALEVLKAAKATEEVLAGRAESLAAVRTEYERKQKELDIIRETELNITSAMTDQSDSLAAEKKNHKRSSDLLAKVQKKLAAQPEGAPEAMTGEELDALEPRDLEYRITMLEEELERMAPDLGVIEEWKRKDASYVQRLADLETATAARNEVREEYEGLRKRRLDEFMAGFSVISLKLKEMYQMITLGGDAELELVDSLDPFSEGIVFSVRPPKKSWKNIANLSGGEKTLSSLSLVFALHHYKPTPLYVMDEIDAALDFKNVSIVAHYIKERTKNAQFVIISLRNNMFELADRLVGIYKTDNATKSVTINPSAFVVQPAAVAAN</sequence>
<evidence type="ECO:0000256" key="5">
    <source>
        <dbReference type="ARBA" id="ARBA00023054"/>
    </source>
</evidence>
<evidence type="ECO:0000313" key="12">
    <source>
        <dbReference type="EMBL" id="CAL5228175.1"/>
    </source>
</evidence>
<dbReference type="Proteomes" id="UP001497392">
    <property type="component" value="Unassembled WGS sequence"/>
</dbReference>
<dbReference type="PANTHER" id="PTHR18937">
    <property type="entry name" value="STRUCTURAL MAINTENANCE OF CHROMOSOMES SMC FAMILY MEMBER"/>
    <property type="match status" value="1"/>
</dbReference>
<dbReference type="PANTHER" id="PTHR18937:SF172">
    <property type="entry name" value="STRUCTURAL MAINTENANCE OF CHROMOSOMES PROTEIN"/>
    <property type="match status" value="1"/>
</dbReference>
<accession>A0ABP1GA20</accession>
<keyword evidence="6" id="KW-0226">DNA condensation</keyword>
<evidence type="ECO:0000259" key="11">
    <source>
        <dbReference type="SMART" id="SM00968"/>
    </source>
</evidence>
<feature type="coiled-coil region" evidence="9">
    <location>
        <begin position="170"/>
        <end position="197"/>
    </location>
</feature>
<evidence type="ECO:0000256" key="8">
    <source>
        <dbReference type="PIRNR" id="PIRNR005719"/>
    </source>
</evidence>
<evidence type="ECO:0000256" key="6">
    <source>
        <dbReference type="ARBA" id="ARBA00023067"/>
    </source>
</evidence>
<protein>
    <recommendedName>
        <fullName evidence="8">Structural maintenance of chromosomes protein</fullName>
    </recommendedName>
</protein>
<keyword evidence="3" id="KW-0547">Nucleotide-binding</keyword>
<gene>
    <name evidence="12" type="primary">g11256</name>
    <name evidence="12" type="ORF">VP750_LOCUS10081</name>
</gene>
<comment type="caution">
    <text evidence="12">The sequence shown here is derived from an EMBL/GenBank/DDBJ whole genome shotgun (WGS) entry which is preliminary data.</text>
</comment>
<evidence type="ECO:0000256" key="7">
    <source>
        <dbReference type="ARBA" id="ARBA00023242"/>
    </source>
</evidence>
<dbReference type="InterPro" id="IPR003395">
    <property type="entry name" value="RecF/RecN/SMC_N"/>
</dbReference>
<dbReference type="Pfam" id="PF02463">
    <property type="entry name" value="SMC_N"/>
    <property type="match status" value="1"/>
</dbReference>
<keyword evidence="7 8" id="KW-0539">Nucleus</keyword>
<dbReference type="InterPro" id="IPR010935">
    <property type="entry name" value="SMC_hinge"/>
</dbReference>
<dbReference type="InterPro" id="IPR024704">
    <property type="entry name" value="SMC"/>
</dbReference>
<dbReference type="PIRSF" id="PIRSF005719">
    <property type="entry name" value="SMC"/>
    <property type="match status" value="1"/>
</dbReference>
<evidence type="ECO:0000256" key="3">
    <source>
        <dbReference type="ARBA" id="ARBA00022741"/>
    </source>
</evidence>
<feature type="region of interest" description="Disordered" evidence="10">
    <location>
        <begin position="424"/>
        <end position="474"/>
    </location>
</feature>
<dbReference type="InterPro" id="IPR027417">
    <property type="entry name" value="P-loop_NTPase"/>
</dbReference>
<dbReference type="InterPro" id="IPR036277">
    <property type="entry name" value="SMC_hinge_sf"/>
</dbReference>
<dbReference type="Gene3D" id="3.30.70.1620">
    <property type="match status" value="1"/>
</dbReference>
<proteinExistence type="inferred from homology"/>
<evidence type="ECO:0000313" key="13">
    <source>
        <dbReference type="Proteomes" id="UP001497392"/>
    </source>
</evidence>
<dbReference type="SUPFAM" id="SSF52540">
    <property type="entry name" value="P-loop containing nucleoside triphosphate hydrolases"/>
    <property type="match status" value="1"/>
</dbReference>
<dbReference type="EMBL" id="CAXHTA020000018">
    <property type="protein sequence ID" value="CAL5228175.1"/>
    <property type="molecule type" value="Genomic_DNA"/>
</dbReference>
<name>A0ABP1GA20_9CHLO</name>
<keyword evidence="4" id="KW-0067">ATP-binding</keyword>
<evidence type="ECO:0000256" key="10">
    <source>
        <dbReference type="SAM" id="MobiDB-lite"/>
    </source>
</evidence>